<evidence type="ECO:0000256" key="6">
    <source>
        <dbReference type="ARBA" id="ARBA00022917"/>
    </source>
</evidence>
<dbReference type="SUPFAM" id="SSF53328">
    <property type="entry name" value="Formyltransferase"/>
    <property type="match status" value="1"/>
</dbReference>
<dbReference type="CDD" id="cd08704">
    <property type="entry name" value="Met_tRNA_FMT_C"/>
    <property type="match status" value="1"/>
</dbReference>
<evidence type="ECO:0000256" key="1">
    <source>
        <dbReference type="ARBA" id="ARBA00002606"/>
    </source>
</evidence>
<evidence type="ECO:0000313" key="12">
    <source>
        <dbReference type="Proteomes" id="UP000824208"/>
    </source>
</evidence>
<dbReference type="Pfam" id="PF02911">
    <property type="entry name" value="Formyl_trans_C"/>
    <property type="match status" value="1"/>
</dbReference>
<organism evidence="11 12">
    <name type="scientific">Candidatus Flavonifractor intestinipullorum</name>
    <dbReference type="NCBI Taxonomy" id="2838587"/>
    <lineage>
        <taxon>Bacteria</taxon>
        <taxon>Bacillati</taxon>
        <taxon>Bacillota</taxon>
        <taxon>Clostridia</taxon>
        <taxon>Eubacteriales</taxon>
        <taxon>Oscillospiraceae</taxon>
        <taxon>Flavonifractor</taxon>
    </lineage>
</organism>
<evidence type="ECO:0000259" key="10">
    <source>
        <dbReference type="Pfam" id="PF02911"/>
    </source>
</evidence>
<keyword evidence="5 8" id="KW-0808">Transferase</keyword>
<keyword evidence="6 8" id="KW-0648">Protein biosynthesis</keyword>
<dbReference type="PANTHER" id="PTHR11138:SF5">
    <property type="entry name" value="METHIONYL-TRNA FORMYLTRANSFERASE, MITOCHONDRIAL"/>
    <property type="match status" value="1"/>
</dbReference>
<evidence type="ECO:0000256" key="4">
    <source>
        <dbReference type="ARBA" id="ARBA00016014"/>
    </source>
</evidence>
<dbReference type="InterPro" id="IPR036477">
    <property type="entry name" value="Formyl_transf_N_sf"/>
</dbReference>
<evidence type="ECO:0000256" key="3">
    <source>
        <dbReference type="ARBA" id="ARBA00012261"/>
    </source>
</evidence>
<dbReference type="SUPFAM" id="SSF50486">
    <property type="entry name" value="FMT C-terminal domain-like"/>
    <property type="match status" value="1"/>
</dbReference>
<comment type="similarity">
    <text evidence="2 8">Belongs to the Fmt family.</text>
</comment>
<dbReference type="Proteomes" id="UP000824208">
    <property type="component" value="Unassembled WGS sequence"/>
</dbReference>
<evidence type="ECO:0000313" key="11">
    <source>
        <dbReference type="EMBL" id="HJB58008.1"/>
    </source>
</evidence>
<evidence type="ECO:0000259" key="9">
    <source>
        <dbReference type="Pfam" id="PF00551"/>
    </source>
</evidence>
<comment type="caution">
    <text evidence="11">The sequence shown here is derived from an EMBL/GenBank/DDBJ whole genome shotgun (WGS) entry which is preliminary data.</text>
</comment>
<gene>
    <name evidence="8 11" type="primary">fmt</name>
    <name evidence="11" type="ORF">H9714_10720</name>
</gene>
<dbReference type="EMBL" id="DWYC01000094">
    <property type="protein sequence ID" value="HJB58008.1"/>
    <property type="molecule type" value="Genomic_DNA"/>
</dbReference>
<dbReference type="InterPro" id="IPR005793">
    <property type="entry name" value="Formyl_trans_C"/>
</dbReference>
<dbReference type="Gene3D" id="3.40.50.170">
    <property type="entry name" value="Formyl transferase, N-terminal domain"/>
    <property type="match status" value="1"/>
</dbReference>
<dbReference type="InterPro" id="IPR002376">
    <property type="entry name" value="Formyl_transf_N"/>
</dbReference>
<comment type="catalytic activity">
    <reaction evidence="7 8">
        <text>L-methionyl-tRNA(fMet) + (6R)-10-formyltetrahydrofolate = N-formyl-L-methionyl-tRNA(fMet) + (6S)-5,6,7,8-tetrahydrofolate + H(+)</text>
        <dbReference type="Rhea" id="RHEA:24380"/>
        <dbReference type="Rhea" id="RHEA-COMP:9952"/>
        <dbReference type="Rhea" id="RHEA-COMP:9953"/>
        <dbReference type="ChEBI" id="CHEBI:15378"/>
        <dbReference type="ChEBI" id="CHEBI:57453"/>
        <dbReference type="ChEBI" id="CHEBI:78530"/>
        <dbReference type="ChEBI" id="CHEBI:78844"/>
        <dbReference type="ChEBI" id="CHEBI:195366"/>
        <dbReference type="EC" id="2.1.2.9"/>
    </reaction>
</comment>
<accession>A0A9D2ME92</accession>
<dbReference type="InterPro" id="IPR044135">
    <property type="entry name" value="Met-tRNA-FMT_C"/>
</dbReference>
<evidence type="ECO:0000256" key="2">
    <source>
        <dbReference type="ARBA" id="ARBA00010699"/>
    </source>
</evidence>
<dbReference type="InterPro" id="IPR005794">
    <property type="entry name" value="Fmt"/>
</dbReference>
<dbReference type="AlphaFoldDB" id="A0A9D2ME92"/>
<dbReference type="GO" id="GO:0004479">
    <property type="term" value="F:methionyl-tRNA formyltransferase activity"/>
    <property type="evidence" value="ECO:0007669"/>
    <property type="project" value="UniProtKB-UniRule"/>
</dbReference>
<dbReference type="HAMAP" id="MF_00182">
    <property type="entry name" value="Formyl_trans"/>
    <property type="match status" value="1"/>
</dbReference>
<dbReference type="GO" id="GO:0005829">
    <property type="term" value="C:cytosol"/>
    <property type="evidence" value="ECO:0007669"/>
    <property type="project" value="TreeGrafter"/>
</dbReference>
<evidence type="ECO:0000256" key="5">
    <source>
        <dbReference type="ARBA" id="ARBA00022679"/>
    </source>
</evidence>
<comment type="function">
    <text evidence="1 8">Attaches a formyl group to the free amino group of methionyl-tRNA(fMet). The formyl group appears to play a dual role in the initiator identity of N-formylmethionyl-tRNA by promoting its recognition by IF2 and preventing the misappropriation of this tRNA by the elongation apparatus.</text>
</comment>
<evidence type="ECO:0000256" key="7">
    <source>
        <dbReference type="ARBA" id="ARBA00048558"/>
    </source>
</evidence>
<feature type="binding site" evidence="8">
    <location>
        <begin position="109"/>
        <end position="112"/>
    </location>
    <ligand>
        <name>(6S)-5,6,7,8-tetrahydrofolate</name>
        <dbReference type="ChEBI" id="CHEBI:57453"/>
    </ligand>
</feature>
<name>A0A9D2ME92_9FIRM</name>
<dbReference type="NCBIfam" id="TIGR00460">
    <property type="entry name" value="fmt"/>
    <property type="match status" value="1"/>
</dbReference>
<dbReference type="Pfam" id="PF00551">
    <property type="entry name" value="Formyl_trans_N"/>
    <property type="match status" value="1"/>
</dbReference>
<dbReference type="InterPro" id="IPR041711">
    <property type="entry name" value="Met-tRNA-FMT_N"/>
</dbReference>
<reference evidence="11" key="1">
    <citation type="journal article" date="2021" name="PeerJ">
        <title>Extensive microbial diversity within the chicken gut microbiome revealed by metagenomics and culture.</title>
        <authorList>
            <person name="Gilroy R."/>
            <person name="Ravi A."/>
            <person name="Getino M."/>
            <person name="Pursley I."/>
            <person name="Horton D.L."/>
            <person name="Alikhan N.F."/>
            <person name="Baker D."/>
            <person name="Gharbi K."/>
            <person name="Hall N."/>
            <person name="Watson M."/>
            <person name="Adriaenssens E.M."/>
            <person name="Foster-Nyarko E."/>
            <person name="Jarju S."/>
            <person name="Secka A."/>
            <person name="Antonio M."/>
            <person name="Oren A."/>
            <person name="Chaudhuri R.R."/>
            <person name="La Ragione R."/>
            <person name="Hildebrand F."/>
            <person name="Pallen M.J."/>
        </authorList>
    </citation>
    <scope>NUCLEOTIDE SEQUENCE</scope>
    <source>
        <strain evidence="11">CHK189-11263</strain>
    </source>
</reference>
<protein>
    <recommendedName>
        <fullName evidence="4 8">Methionyl-tRNA formyltransferase</fullName>
        <ecNumber evidence="3 8">2.1.2.9</ecNumber>
    </recommendedName>
</protein>
<dbReference type="InterPro" id="IPR037022">
    <property type="entry name" value="Formyl_trans_C_sf"/>
</dbReference>
<sequence length="309" mass="32874">MRIVFMGTPEFAVPSLEKLIAAGHTVTGVFTQPDKPKNRGMKLQPPPVKVCAQEHGIPVYQPAKLRDGTALALLQELAPELIVVAAYGRILPQELLDCPPLGCINVHSSLLPRYRGAAPINWAILNGDNETGVTIMHMAAELDAGDIILQASTPIAPDEDAGQLYARLAELGGHLVVQAVEQLASGTAPRIPQDPAQVTFAPMLGRELSPVDWTRPAQAIHNQVRGLLPWPAATTEALTGETMKLFGTTLTGECTSARPGTVVAAGKQGIDVACGDGQVLRILELQAPGKKRMKAADYLRGHPISPAER</sequence>
<feature type="domain" description="Formyl transferase C-terminal" evidence="10">
    <location>
        <begin position="209"/>
        <end position="302"/>
    </location>
</feature>
<reference evidence="11" key="2">
    <citation type="submission" date="2021-04" db="EMBL/GenBank/DDBJ databases">
        <authorList>
            <person name="Gilroy R."/>
        </authorList>
    </citation>
    <scope>NUCLEOTIDE SEQUENCE</scope>
    <source>
        <strain evidence="11">CHK189-11263</strain>
    </source>
</reference>
<evidence type="ECO:0000256" key="8">
    <source>
        <dbReference type="HAMAP-Rule" id="MF_00182"/>
    </source>
</evidence>
<dbReference type="PANTHER" id="PTHR11138">
    <property type="entry name" value="METHIONYL-TRNA FORMYLTRANSFERASE"/>
    <property type="match status" value="1"/>
</dbReference>
<dbReference type="CDD" id="cd08646">
    <property type="entry name" value="FMT_core_Met-tRNA-FMT_N"/>
    <property type="match status" value="1"/>
</dbReference>
<dbReference type="EC" id="2.1.2.9" evidence="3 8"/>
<proteinExistence type="inferred from homology"/>
<dbReference type="InterPro" id="IPR011034">
    <property type="entry name" value="Formyl_transferase-like_C_sf"/>
</dbReference>
<dbReference type="Gene3D" id="3.10.25.10">
    <property type="entry name" value="Formyl transferase, C-terminal domain"/>
    <property type="match status" value="1"/>
</dbReference>
<feature type="domain" description="Formyl transferase N-terminal" evidence="9">
    <location>
        <begin position="1"/>
        <end position="180"/>
    </location>
</feature>